<gene>
    <name evidence="1" type="ORF">LZA78_09795</name>
</gene>
<dbReference type="Proteomes" id="UP001521181">
    <property type="component" value="Unassembled WGS sequence"/>
</dbReference>
<dbReference type="Pfam" id="PF08905">
    <property type="entry name" value="DUF1850"/>
    <property type="match status" value="1"/>
</dbReference>
<evidence type="ECO:0000313" key="2">
    <source>
        <dbReference type="Proteomes" id="UP001521181"/>
    </source>
</evidence>
<reference evidence="1 2" key="1">
    <citation type="submission" date="2021-12" db="EMBL/GenBank/DDBJ databases">
        <title>Sinirhodobacter sp. WL0062 is a bacterium isolated from seawater.</title>
        <authorList>
            <person name="Wang L."/>
            <person name="He W."/>
            <person name="Zhang D.-F."/>
        </authorList>
    </citation>
    <scope>NUCLEOTIDE SEQUENCE [LARGE SCALE GENOMIC DNA]</scope>
    <source>
        <strain evidence="1 2">WL0062</strain>
    </source>
</reference>
<dbReference type="InterPro" id="IPR015001">
    <property type="entry name" value="DUF1850"/>
</dbReference>
<dbReference type="RefSeq" id="WP_233676749.1">
    <property type="nucleotide sequence ID" value="NZ_JAJUOS010000006.1"/>
</dbReference>
<organism evidence="1 2">
    <name type="scientific">Rhodobacter flavimaris</name>
    <dbReference type="NCBI Taxonomy" id="2907145"/>
    <lineage>
        <taxon>Bacteria</taxon>
        <taxon>Pseudomonadati</taxon>
        <taxon>Pseudomonadota</taxon>
        <taxon>Alphaproteobacteria</taxon>
        <taxon>Rhodobacterales</taxon>
        <taxon>Rhodobacter group</taxon>
        <taxon>Rhodobacter</taxon>
    </lineage>
</organism>
<keyword evidence="2" id="KW-1185">Reference proteome</keyword>
<proteinExistence type="predicted"/>
<evidence type="ECO:0000313" key="1">
    <source>
        <dbReference type="EMBL" id="MCE5973772.1"/>
    </source>
</evidence>
<protein>
    <submittedName>
        <fullName evidence="1">DUF1850 domain-containing protein</fullName>
    </submittedName>
</protein>
<accession>A0ABS8YYS8</accession>
<name>A0ABS8YYS8_9RHOB</name>
<comment type="caution">
    <text evidence="1">The sequence shown here is derived from an EMBL/GenBank/DDBJ whole genome shotgun (WGS) entry which is preliminary data.</text>
</comment>
<sequence length="120" mass="12796">MSSCLIAGAMTIALAAGGEFSLEWTHSVEKESWRERWRVEDGRMRLIEAAVKGSGAGMEPGPDGVFADGWWVWQPSAPPVRELVLAASGKTPSGWQLCGVDCVTLGATEAEPLVLRPCAP</sequence>
<dbReference type="EMBL" id="JAJUOS010000006">
    <property type="protein sequence ID" value="MCE5973772.1"/>
    <property type="molecule type" value="Genomic_DNA"/>
</dbReference>